<organism evidence="6 7">
    <name type="scientific">Neogemmobacter tilapiae</name>
    <dbReference type="NCBI Taxonomy" id="875041"/>
    <lineage>
        <taxon>Bacteria</taxon>
        <taxon>Pseudomonadati</taxon>
        <taxon>Pseudomonadota</taxon>
        <taxon>Alphaproteobacteria</taxon>
        <taxon>Rhodobacterales</taxon>
        <taxon>Paracoccaceae</taxon>
        <taxon>Neogemmobacter</taxon>
    </lineage>
</organism>
<keyword evidence="2" id="KW-0813">Transport</keyword>
<accession>A0A918TUL4</accession>
<dbReference type="PANTHER" id="PTHR30222">
    <property type="entry name" value="SPERMIDINE/PUTRESCINE-BINDING PERIPLASMIC PROTEIN"/>
    <property type="match status" value="1"/>
</dbReference>
<evidence type="ECO:0000313" key="6">
    <source>
        <dbReference type="EMBL" id="GHC62066.1"/>
    </source>
</evidence>
<sequence>MSLRHTLLATAIAACALPAYAADPEFTIFDWSGWENPDLMAEYSAKNGDMPTYSFFADDDEAFQKVSSGFKVDVVHPCSQMVPKYREAGLIEPWDVSKIPEFANVKPAFMESESFKDAEGVWFIPTDYAYTALAYNTNEVKAEEVASLNVFKDPKFAGRISLPDNTDDIWALALLATGVSDWTTVTDEQFAAGAAWLREVHPNVRTYWSDPAELAQSMASGEILLAWSWNDAVAIMKSEGFPVGFQRTATEGASSFICGIVNMKDAPGNEEKAYDYANAFLSQKSAAVLLRDFGYASANDAGMASLPMEDLKAGDVDPIEGKLLAQTPLPAGMREKMLEEFEAIKAGF</sequence>
<feature type="chain" id="PRO_5037780676" evidence="5">
    <location>
        <begin position="22"/>
        <end position="348"/>
    </location>
</feature>
<comment type="subcellular location">
    <subcellularLocation>
        <location evidence="1">Periplasm</location>
    </subcellularLocation>
</comment>
<reference evidence="6" key="2">
    <citation type="submission" date="2020-09" db="EMBL/GenBank/DDBJ databases">
        <authorList>
            <person name="Sun Q."/>
            <person name="Kim S."/>
        </authorList>
    </citation>
    <scope>NUCLEOTIDE SEQUENCE</scope>
    <source>
        <strain evidence="6">KCTC 23310</strain>
    </source>
</reference>
<keyword evidence="3 5" id="KW-0732">Signal</keyword>
<protein>
    <submittedName>
        <fullName evidence="6">Polyamine ABC transporter substrate-binding protein</fullName>
    </submittedName>
</protein>
<evidence type="ECO:0000256" key="1">
    <source>
        <dbReference type="ARBA" id="ARBA00004418"/>
    </source>
</evidence>
<dbReference type="Pfam" id="PF13416">
    <property type="entry name" value="SBP_bac_8"/>
    <property type="match status" value="1"/>
</dbReference>
<dbReference type="RefSeq" id="WP_189412282.1">
    <property type="nucleotide sequence ID" value="NZ_BMYJ01000009.1"/>
</dbReference>
<dbReference type="AlphaFoldDB" id="A0A918TUL4"/>
<proteinExistence type="predicted"/>
<comment type="caution">
    <text evidence="6">The sequence shown here is derived from an EMBL/GenBank/DDBJ whole genome shotgun (WGS) entry which is preliminary data.</text>
</comment>
<dbReference type="GO" id="GO:0015846">
    <property type="term" value="P:polyamine transport"/>
    <property type="evidence" value="ECO:0007669"/>
    <property type="project" value="InterPro"/>
</dbReference>
<evidence type="ECO:0000256" key="4">
    <source>
        <dbReference type="ARBA" id="ARBA00022764"/>
    </source>
</evidence>
<dbReference type="Proteomes" id="UP000638981">
    <property type="component" value="Unassembled WGS sequence"/>
</dbReference>
<dbReference type="InterPro" id="IPR001188">
    <property type="entry name" value="Sperm_putr-bd"/>
</dbReference>
<dbReference type="PRINTS" id="PR00909">
    <property type="entry name" value="SPERMDNBNDNG"/>
</dbReference>
<dbReference type="Gene3D" id="3.40.190.10">
    <property type="entry name" value="Periplasmic binding protein-like II"/>
    <property type="match status" value="2"/>
</dbReference>
<name>A0A918TUL4_9RHOB</name>
<dbReference type="SUPFAM" id="SSF53850">
    <property type="entry name" value="Periplasmic binding protein-like II"/>
    <property type="match status" value="1"/>
</dbReference>
<feature type="signal peptide" evidence="5">
    <location>
        <begin position="1"/>
        <end position="21"/>
    </location>
</feature>
<dbReference type="PANTHER" id="PTHR30222:SF17">
    <property type="entry name" value="SPERMIDINE_PUTRESCINE-BINDING PERIPLASMIC PROTEIN"/>
    <property type="match status" value="1"/>
</dbReference>
<dbReference type="PROSITE" id="PS51257">
    <property type="entry name" value="PROKAR_LIPOPROTEIN"/>
    <property type="match status" value="1"/>
</dbReference>
<dbReference type="GO" id="GO:0042597">
    <property type="term" value="C:periplasmic space"/>
    <property type="evidence" value="ECO:0007669"/>
    <property type="project" value="UniProtKB-SubCell"/>
</dbReference>
<evidence type="ECO:0000313" key="7">
    <source>
        <dbReference type="Proteomes" id="UP000638981"/>
    </source>
</evidence>
<reference evidence="6" key="1">
    <citation type="journal article" date="2014" name="Int. J. Syst. Evol. Microbiol.">
        <title>Complete genome sequence of Corynebacterium casei LMG S-19264T (=DSM 44701T), isolated from a smear-ripened cheese.</title>
        <authorList>
            <consortium name="US DOE Joint Genome Institute (JGI-PGF)"/>
            <person name="Walter F."/>
            <person name="Albersmeier A."/>
            <person name="Kalinowski J."/>
            <person name="Ruckert C."/>
        </authorList>
    </citation>
    <scope>NUCLEOTIDE SEQUENCE</scope>
    <source>
        <strain evidence="6">KCTC 23310</strain>
    </source>
</reference>
<evidence type="ECO:0000256" key="3">
    <source>
        <dbReference type="ARBA" id="ARBA00022729"/>
    </source>
</evidence>
<evidence type="ECO:0000256" key="2">
    <source>
        <dbReference type="ARBA" id="ARBA00022448"/>
    </source>
</evidence>
<gene>
    <name evidence="6" type="ORF">GCM10007315_27600</name>
</gene>
<evidence type="ECO:0000256" key="5">
    <source>
        <dbReference type="SAM" id="SignalP"/>
    </source>
</evidence>
<keyword evidence="7" id="KW-1185">Reference proteome</keyword>
<dbReference type="GO" id="GO:0019808">
    <property type="term" value="F:polyamine binding"/>
    <property type="evidence" value="ECO:0007669"/>
    <property type="project" value="InterPro"/>
</dbReference>
<dbReference type="EMBL" id="BMYJ01000009">
    <property type="protein sequence ID" value="GHC62066.1"/>
    <property type="molecule type" value="Genomic_DNA"/>
</dbReference>
<dbReference type="InterPro" id="IPR006059">
    <property type="entry name" value="SBP"/>
</dbReference>
<keyword evidence="4" id="KW-0574">Periplasm</keyword>